<comment type="cofactor">
    <cofactor evidence="1">
        <name>Zn(2+)</name>
        <dbReference type="ChEBI" id="CHEBI:29105"/>
    </cofactor>
</comment>
<evidence type="ECO:0000313" key="8">
    <source>
        <dbReference type="Proteomes" id="UP000199226"/>
    </source>
</evidence>
<dbReference type="EMBL" id="FNHH01000001">
    <property type="protein sequence ID" value="SDL64837.1"/>
    <property type="molecule type" value="Genomic_DNA"/>
</dbReference>
<dbReference type="InterPro" id="IPR004183">
    <property type="entry name" value="Xdiol_dOase_suB"/>
</dbReference>
<keyword evidence="3" id="KW-0479">Metal-binding</keyword>
<keyword evidence="5" id="KW-0560">Oxidoreductase</keyword>
<evidence type="ECO:0000256" key="4">
    <source>
        <dbReference type="ARBA" id="ARBA00022833"/>
    </source>
</evidence>
<evidence type="ECO:0000259" key="6">
    <source>
        <dbReference type="Pfam" id="PF02900"/>
    </source>
</evidence>
<keyword evidence="4" id="KW-0862">Zinc</keyword>
<dbReference type="GO" id="GO:0016702">
    <property type="term" value="F:oxidoreductase activity, acting on single donors with incorporation of molecular oxygen, incorporation of two atoms of oxygen"/>
    <property type="evidence" value="ECO:0007669"/>
    <property type="project" value="UniProtKB-ARBA"/>
</dbReference>
<proteinExistence type="inferred from homology"/>
<dbReference type="AlphaFoldDB" id="A0A1G9LSZ2"/>
<dbReference type="SUPFAM" id="SSF53213">
    <property type="entry name" value="LigB-like"/>
    <property type="match status" value="1"/>
</dbReference>
<gene>
    <name evidence="7" type="ORF">SAMN05421813_10178</name>
</gene>
<dbReference type="RefSeq" id="WP_317040399.1">
    <property type="nucleotide sequence ID" value="NZ_FNHH01000001.1"/>
</dbReference>
<feature type="domain" description="Extradiol ring-cleavage dioxygenase class III enzyme subunit B" evidence="6">
    <location>
        <begin position="63"/>
        <end position="280"/>
    </location>
</feature>
<dbReference type="GO" id="GO:0008198">
    <property type="term" value="F:ferrous iron binding"/>
    <property type="evidence" value="ECO:0007669"/>
    <property type="project" value="InterPro"/>
</dbReference>
<protein>
    <submittedName>
        <fullName evidence="7">4,5-DOPA dioxygenase extradiol</fullName>
    </submittedName>
</protein>
<dbReference type="PIRSF" id="PIRSF006157">
    <property type="entry name" value="Doxgns_DODA"/>
    <property type="match status" value="1"/>
</dbReference>
<organism evidence="7 8">
    <name type="scientific">Daejeonella rubra</name>
    <dbReference type="NCBI Taxonomy" id="990371"/>
    <lineage>
        <taxon>Bacteria</taxon>
        <taxon>Pseudomonadati</taxon>
        <taxon>Bacteroidota</taxon>
        <taxon>Sphingobacteriia</taxon>
        <taxon>Sphingobacteriales</taxon>
        <taxon>Sphingobacteriaceae</taxon>
        <taxon>Daejeonella</taxon>
    </lineage>
</organism>
<dbReference type="PANTHER" id="PTHR30096">
    <property type="entry name" value="4,5-DOPA DIOXYGENASE EXTRADIOL-LIKE PROTEIN"/>
    <property type="match status" value="1"/>
</dbReference>
<dbReference type="Proteomes" id="UP000199226">
    <property type="component" value="Unassembled WGS sequence"/>
</dbReference>
<dbReference type="PANTHER" id="PTHR30096:SF0">
    <property type="entry name" value="4,5-DOPA DIOXYGENASE EXTRADIOL-LIKE PROTEIN"/>
    <property type="match status" value="1"/>
</dbReference>
<dbReference type="GO" id="GO:0008270">
    <property type="term" value="F:zinc ion binding"/>
    <property type="evidence" value="ECO:0007669"/>
    <property type="project" value="InterPro"/>
</dbReference>
<dbReference type="Gene3D" id="3.40.830.10">
    <property type="entry name" value="LigB-like"/>
    <property type="match status" value="1"/>
</dbReference>
<accession>A0A1G9LSZ2</accession>
<name>A0A1G9LSZ2_9SPHI</name>
<evidence type="ECO:0000256" key="2">
    <source>
        <dbReference type="ARBA" id="ARBA00007581"/>
    </source>
</evidence>
<evidence type="ECO:0000256" key="1">
    <source>
        <dbReference type="ARBA" id="ARBA00001947"/>
    </source>
</evidence>
<reference evidence="8" key="1">
    <citation type="submission" date="2016-10" db="EMBL/GenBank/DDBJ databases">
        <authorList>
            <person name="Varghese N."/>
            <person name="Submissions S."/>
        </authorList>
    </citation>
    <scope>NUCLEOTIDE SEQUENCE [LARGE SCALE GENOMIC DNA]</scope>
    <source>
        <strain evidence="8">DSM 24536</strain>
    </source>
</reference>
<keyword evidence="7" id="KW-0223">Dioxygenase</keyword>
<dbReference type="Pfam" id="PF02900">
    <property type="entry name" value="LigB"/>
    <property type="match status" value="1"/>
</dbReference>
<comment type="similarity">
    <text evidence="2">Belongs to the DODA-type extradiol aromatic ring-opening dioxygenase family.</text>
</comment>
<sequence length="304" mass="34296">MLFFILHHFYPLSGEVPLCKLNTEEDIMTGLSGFKQFSQELKDDGYLMPVLFVGHGSPMNGIEDNEFSRRWSQIAKEIPEPKAVIVVSAHWLSNGTKITAMDFPKTIHDFGGFPQALFDVKYPAPGSQMVANETASLLHSVHAELDHDWGLDHGAWTVVRHMYPKANIPVLQLSIDYNKGPQFHYDLAKELYSLRKKGVLILGSGNMVHNLRMVAWDRLSEPEYGFDWAHELNLKFKKLIENGDHQALINYHQISPDIALAIPTAEHYLPLIYSLGLQSKNEEISFFNDKAVGGSLTMTSVKFG</sequence>
<evidence type="ECO:0000256" key="5">
    <source>
        <dbReference type="ARBA" id="ARBA00023002"/>
    </source>
</evidence>
<evidence type="ECO:0000313" key="7">
    <source>
        <dbReference type="EMBL" id="SDL64837.1"/>
    </source>
</evidence>
<keyword evidence="8" id="KW-1185">Reference proteome</keyword>
<dbReference type="CDD" id="cd07363">
    <property type="entry name" value="45_DOPA_Dioxygenase"/>
    <property type="match status" value="1"/>
</dbReference>
<dbReference type="InterPro" id="IPR014436">
    <property type="entry name" value="Extradiol_dOase_DODA"/>
</dbReference>
<dbReference type="NCBIfam" id="NF007914">
    <property type="entry name" value="PRK10628.1"/>
    <property type="match status" value="1"/>
</dbReference>
<dbReference type="STRING" id="990371.SAMN05421813_10178"/>
<evidence type="ECO:0000256" key="3">
    <source>
        <dbReference type="ARBA" id="ARBA00022723"/>
    </source>
</evidence>